<dbReference type="EMBL" id="KJ616405">
    <property type="protein sequence ID" value="AIF77152.1"/>
    <property type="molecule type" value="Genomic_DNA"/>
</dbReference>
<evidence type="ECO:0000259" key="1">
    <source>
        <dbReference type="Pfam" id="PF13175"/>
    </source>
</evidence>
<dbReference type="Pfam" id="PF20469">
    <property type="entry name" value="OLD-like_TOPRIM"/>
    <property type="match status" value="1"/>
</dbReference>
<dbReference type="PANTHER" id="PTHR43581">
    <property type="entry name" value="ATP/GTP PHOSPHATASE"/>
    <property type="match status" value="1"/>
</dbReference>
<protein>
    <submittedName>
        <fullName evidence="3">Uncharacterized protein</fullName>
    </submittedName>
</protein>
<sequence>MIKLKNIEILKYKSFTTPQSINIEEDITVLVGMNESGKTSVLECLAKTNYFEDDEKFKFNETLDYPRKELKSISKSDSKPKAIICTYHISDELIGLIENRLGKGTWQGSNEITLTSSYGDSSTLISGVSINFELFLKHLNLSDIGDDVKTELKLALTEEKFDQILKKFPDETERLEPLRKYFFKSSTWMTFIERYAYSVLIKRHLPKFIYYDEYYQLPSRIILESFLDDDVDLSDDLKTAKALLDLSEINVNELINADDFEDFIAELEATEALISDTLFQYWSANQNLNIEFKIDKKTATVKRQVNTSYGSATTVDTNIVEHVLDIRVKNSKTRVSLPLQNRSKGFNWFFSFLVWFNKIQADSNSKYILLLDEPGLNLHATAQADLLRFLESLVDKYQVIYTTHSPFMVETTKLNRVRTVFSDSDSSIVSDSIQQKDPNTLFPLQAALGYDVAQNLFISKKNLLVEGVSDLLYLTTISEYLNANKRTGLNEDITIVPTGGLDKVASFISLLRGSKLSIFCLLDSFTDQKSQARFDSLTIQKIISDKNIKFFHDFLDNRKKADIEDIFTIDEYLQLFNISLSSTHAEIKVEELSTEIEDILSKINKVIKKNRFNHYLPAKEFASNKDFVNSLSEATLSRFETIFKEVNKNLK</sequence>
<reference evidence="3" key="1">
    <citation type="submission" date="2014-03" db="EMBL/GenBank/DDBJ databases">
        <authorList>
            <person name="Huang T.-W."/>
            <person name="Lai J.-F."/>
            <person name="Liao T.-L."/>
            <person name="Lin A.-C."/>
            <person name="Chen Y.-T."/>
            <person name="Tsai S.-F."/>
            <person name="Lauderdale T.-L."/>
        </authorList>
    </citation>
    <scope>NUCLEOTIDE SEQUENCE</scope>
    <source>
        <strain evidence="3">MS32</strain>
        <plasmid evidence="3">pMS32-1</plasmid>
    </source>
</reference>
<evidence type="ECO:0000313" key="3">
    <source>
        <dbReference type="EMBL" id="AIF77152.1"/>
    </source>
</evidence>
<dbReference type="SUPFAM" id="SSF52540">
    <property type="entry name" value="P-loop containing nucleoside triphosphate hydrolases"/>
    <property type="match status" value="1"/>
</dbReference>
<feature type="domain" description="OLD protein-like TOPRIM" evidence="2">
    <location>
        <begin position="457"/>
        <end position="523"/>
    </location>
</feature>
<accession>K9C644</accession>
<dbReference type="PANTHER" id="PTHR43581:SF3">
    <property type="entry name" value="AAA+ ATPASE DOMAIN-CONTAINING PROTEIN"/>
    <property type="match status" value="1"/>
</dbReference>
<dbReference type="InterPro" id="IPR051396">
    <property type="entry name" value="Bact_Antivir_Def_Nuclease"/>
</dbReference>
<dbReference type="AlphaFoldDB" id="A0A075M994"/>
<dbReference type="InterPro" id="IPR041685">
    <property type="entry name" value="AAA_GajA/Old/RecF-like"/>
</dbReference>
<accession>A0A075M994</accession>
<dbReference type="GeneID" id="92895524"/>
<dbReference type="RefSeq" id="WP_000593543.1">
    <property type="nucleotide sequence ID" value="NC_025173.1"/>
</dbReference>
<proteinExistence type="predicted"/>
<feature type="domain" description="Endonuclease GajA/Old nuclease/RecF-like AAA" evidence="1">
    <location>
        <begin position="3"/>
        <end position="409"/>
    </location>
</feature>
<geneLocation type="plasmid" evidence="3">
    <name>pMS32-1</name>
</geneLocation>
<dbReference type="Gene3D" id="3.40.50.300">
    <property type="entry name" value="P-loop containing nucleotide triphosphate hydrolases"/>
    <property type="match status" value="2"/>
</dbReference>
<organism evidence="3">
    <name type="scientific">Acinetobacter pittii</name>
    <name type="common">Acinetobacter genomosp. 3</name>
    <dbReference type="NCBI Taxonomy" id="48296"/>
    <lineage>
        <taxon>Bacteria</taxon>
        <taxon>Pseudomonadati</taxon>
        <taxon>Pseudomonadota</taxon>
        <taxon>Gammaproteobacteria</taxon>
        <taxon>Moraxellales</taxon>
        <taxon>Moraxellaceae</taxon>
        <taxon>Acinetobacter</taxon>
        <taxon>Acinetobacter calcoaceticus/baumannii complex</taxon>
    </lineage>
</organism>
<dbReference type="CDD" id="cd00267">
    <property type="entry name" value="ABC_ATPase"/>
    <property type="match status" value="1"/>
</dbReference>
<name>A0A075M994_ACIPI</name>
<dbReference type="InterPro" id="IPR034139">
    <property type="entry name" value="TOPRIM_OLD"/>
</dbReference>
<keyword evidence="3" id="KW-0614">Plasmid</keyword>
<dbReference type="InterPro" id="IPR027417">
    <property type="entry name" value="P-loop_NTPase"/>
</dbReference>
<evidence type="ECO:0000259" key="2">
    <source>
        <dbReference type="Pfam" id="PF20469"/>
    </source>
</evidence>
<dbReference type="Pfam" id="PF13175">
    <property type="entry name" value="AAA_15"/>
    <property type="match status" value="1"/>
</dbReference>